<organism evidence="12 13">
    <name type="scientific">Limulus polyphemus</name>
    <name type="common">Atlantic horseshoe crab</name>
    <dbReference type="NCBI Taxonomy" id="6850"/>
    <lineage>
        <taxon>Eukaryota</taxon>
        <taxon>Metazoa</taxon>
        <taxon>Ecdysozoa</taxon>
        <taxon>Arthropoda</taxon>
        <taxon>Chelicerata</taxon>
        <taxon>Merostomata</taxon>
        <taxon>Xiphosura</taxon>
        <taxon>Limulidae</taxon>
        <taxon>Limulus</taxon>
    </lineage>
</organism>
<dbReference type="PANTHER" id="PTHR15071:SF29">
    <property type="entry name" value="CATION-DEPENDENT MANNOSE-6-PHOSPHATE RECEPTOR"/>
    <property type="match status" value="1"/>
</dbReference>
<evidence type="ECO:0000256" key="2">
    <source>
        <dbReference type="ARBA" id="ARBA00022448"/>
    </source>
</evidence>
<dbReference type="InterPro" id="IPR028927">
    <property type="entry name" value="Man-6-P_rcpt"/>
</dbReference>
<keyword evidence="8" id="KW-0325">Glycoprotein</keyword>
<dbReference type="PANTHER" id="PTHR15071">
    <property type="entry name" value="MANNOSE-6-PHOSPHATE RECEPTOR FAMILY MEMBER"/>
    <property type="match status" value="1"/>
</dbReference>
<dbReference type="RefSeq" id="XP_022251699.1">
    <property type="nucleotide sequence ID" value="XM_022395991.1"/>
</dbReference>
<keyword evidence="12" id="KW-1185">Reference proteome</keyword>
<keyword evidence="6 10" id="KW-0472">Membrane</keyword>
<evidence type="ECO:0000256" key="7">
    <source>
        <dbReference type="ARBA" id="ARBA00023157"/>
    </source>
</evidence>
<evidence type="ECO:0000256" key="10">
    <source>
        <dbReference type="SAM" id="Phobius"/>
    </source>
</evidence>
<evidence type="ECO:0000256" key="5">
    <source>
        <dbReference type="ARBA" id="ARBA00022989"/>
    </source>
</evidence>
<accession>A0ABM1T743</accession>
<keyword evidence="7" id="KW-1015">Disulfide bond</keyword>
<evidence type="ECO:0000256" key="3">
    <source>
        <dbReference type="ARBA" id="ARBA00022692"/>
    </source>
</evidence>
<feature type="transmembrane region" description="Helical" evidence="10">
    <location>
        <begin position="141"/>
        <end position="163"/>
    </location>
</feature>
<proteinExistence type="predicted"/>
<evidence type="ECO:0000256" key="9">
    <source>
        <dbReference type="SAM" id="MobiDB-lite"/>
    </source>
</evidence>
<evidence type="ECO:0000256" key="8">
    <source>
        <dbReference type="ARBA" id="ARBA00023180"/>
    </source>
</evidence>
<dbReference type="InterPro" id="IPR009011">
    <property type="entry name" value="Man6P_isomerase_rcpt-bd_dom_sf"/>
</dbReference>
<feature type="region of interest" description="Disordered" evidence="9">
    <location>
        <begin position="210"/>
        <end position="229"/>
    </location>
</feature>
<evidence type="ECO:0000313" key="12">
    <source>
        <dbReference type="Proteomes" id="UP000694941"/>
    </source>
</evidence>
<dbReference type="Proteomes" id="UP000694941">
    <property type="component" value="Unplaced"/>
</dbReference>
<dbReference type="Pfam" id="PF02157">
    <property type="entry name" value="Man-6-P_recep"/>
    <property type="match status" value="1"/>
</dbReference>
<feature type="domain" description="MRH" evidence="11">
    <location>
        <begin position="1"/>
        <end position="132"/>
    </location>
</feature>
<dbReference type="Gene3D" id="2.70.130.10">
    <property type="entry name" value="Mannose-6-phosphate receptor binding domain"/>
    <property type="match status" value="1"/>
</dbReference>
<dbReference type="PRINTS" id="PR00715">
    <property type="entry name" value="MAN6PRECEPTR"/>
</dbReference>
<evidence type="ECO:0000313" key="13">
    <source>
        <dbReference type="RefSeq" id="XP_022251699.1"/>
    </source>
</evidence>
<reference evidence="13" key="1">
    <citation type="submission" date="2025-08" db="UniProtKB">
        <authorList>
            <consortium name="RefSeq"/>
        </authorList>
    </citation>
    <scope>IDENTIFICATION</scope>
    <source>
        <tissue evidence="13">Muscle</tissue>
    </source>
</reference>
<evidence type="ECO:0000256" key="6">
    <source>
        <dbReference type="ARBA" id="ARBA00023136"/>
    </source>
</evidence>
<name>A0ABM1T743_LIMPO</name>
<keyword evidence="2" id="KW-0813">Transport</keyword>
<keyword evidence="3 10" id="KW-0812">Transmembrane</keyword>
<feature type="compositionally biased region" description="Basic and acidic residues" evidence="9">
    <location>
        <begin position="210"/>
        <end position="219"/>
    </location>
</feature>
<evidence type="ECO:0000256" key="4">
    <source>
        <dbReference type="ARBA" id="ARBA00022729"/>
    </source>
</evidence>
<gene>
    <name evidence="13" type="primary">LOC106467794</name>
</gene>
<dbReference type="SUPFAM" id="SSF50911">
    <property type="entry name" value="Mannose 6-phosphate receptor domain"/>
    <property type="match status" value="1"/>
</dbReference>
<comment type="subcellular location">
    <subcellularLocation>
        <location evidence="1">Endomembrane system</location>
    </subcellularLocation>
</comment>
<sequence length="229" mass="26084">MIIFTNWAFVQEQSKAFLTQEWCNSIAAIQMAIGQLEGSMQQKSWVEQTLPERPSPQGDHSPTAADWILLSYSNGDPYSQHCKQTNRTTNIMIVCDPVNLKGKFQILEERKKKETGYCYYLFELSSSIACTITPVKKGLSSGSIFCIIFFTLIGIYFSVGFLYKRLVIGAKGIEQVPNYSFWKDFGNLQADGCDFICRCGPRHEEHAYRGIDDQLPKEEDDRDDQLLAM</sequence>
<dbReference type="InterPro" id="IPR000296">
    <property type="entry name" value="Man-6-P_rcpt_cation_dep"/>
</dbReference>
<keyword evidence="5 10" id="KW-1133">Transmembrane helix</keyword>
<keyword evidence="4" id="KW-0732">Signal</keyword>
<dbReference type="InterPro" id="IPR044865">
    <property type="entry name" value="MRH_dom"/>
</dbReference>
<evidence type="ECO:0000256" key="1">
    <source>
        <dbReference type="ARBA" id="ARBA00004308"/>
    </source>
</evidence>
<dbReference type="PROSITE" id="PS51914">
    <property type="entry name" value="MRH"/>
    <property type="match status" value="1"/>
</dbReference>
<protein>
    <submittedName>
        <fullName evidence="13">Cation-dependent mannose-6-phosphate receptor-like isoform X1</fullName>
    </submittedName>
</protein>
<evidence type="ECO:0000259" key="11">
    <source>
        <dbReference type="PROSITE" id="PS51914"/>
    </source>
</evidence>
<dbReference type="GeneID" id="106467794"/>